<evidence type="ECO:0000313" key="10">
    <source>
        <dbReference type="Proteomes" id="UP000236655"/>
    </source>
</evidence>
<feature type="transmembrane region" description="Helical" evidence="7">
    <location>
        <begin position="119"/>
        <end position="149"/>
    </location>
</feature>
<evidence type="ECO:0000256" key="4">
    <source>
        <dbReference type="ARBA" id="ARBA00022748"/>
    </source>
</evidence>
<dbReference type="SUPFAM" id="SSF52833">
    <property type="entry name" value="Thioredoxin-like"/>
    <property type="match status" value="1"/>
</dbReference>
<proteinExistence type="predicted"/>
<keyword evidence="3 7" id="KW-0812">Transmembrane</keyword>
<dbReference type="AlphaFoldDB" id="A0A2I7N8T0"/>
<evidence type="ECO:0000256" key="1">
    <source>
        <dbReference type="ARBA" id="ARBA00004651"/>
    </source>
</evidence>
<dbReference type="Pfam" id="PF02683">
    <property type="entry name" value="DsbD_TM"/>
    <property type="match status" value="1"/>
</dbReference>
<evidence type="ECO:0000313" key="9">
    <source>
        <dbReference type="EMBL" id="AUR52867.1"/>
    </source>
</evidence>
<keyword evidence="6 7" id="KW-0472">Membrane</keyword>
<evidence type="ECO:0000256" key="3">
    <source>
        <dbReference type="ARBA" id="ARBA00022692"/>
    </source>
</evidence>
<keyword evidence="10" id="KW-1185">Reference proteome</keyword>
<keyword evidence="5 7" id="KW-1133">Transmembrane helix</keyword>
<keyword evidence="2" id="KW-1003">Cell membrane</keyword>
<evidence type="ECO:0000256" key="6">
    <source>
        <dbReference type="ARBA" id="ARBA00023136"/>
    </source>
</evidence>
<feature type="transmembrane region" description="Helical" evidence="7">
    <location>
        <begin position="6"/>
        <end position="30"/>
    </location>
</feature>
<dbReference type="Proteomes" id="UP000236655">
    <property type="component" value="Chromosome"/>
</dbReference>
<gene>
    <name evidence="9" type="ORF">CUN60_11365</name>
</gene>
<evidence type="ECO:0000256" key="5">
    <source>
        <dbReference type="ARBA" id="ARBA00022989"/>
    </source>
</evidence>
<dbReference type="GO" id="GO:0016491">
    <property type="term" value="F:oxidoreductase activity"/>
    <property type="evidence" value="ECO:0007669"/>
    <property type="project" value="InterPro"/>
</dbReference>
<name>A0A2I7N8T0_9NEIS</name>
<sequence>MDFLQIGLAFIEGLALIISPCILPVLPLVLSTSIDGGRRRPFGIILGFILTFALFALGSRQLVVLFNINLDYIKYGSLALLTLLGVLFLSEKLLARFASLTERLANFGMQSSNIKRDGFLSGIMIGALIGLVWTPCAGPIMASALIQIIRAERNLNAIMLIFAFSFGAGLPMFIISLTGRKLIMKLRFISNHSALVHKTLGIMILSSIALISFGVNAADLTSWNNKATAGSDKLQGALATPYPAPEFAASDKWLNTPNNQPLSIKNLKGKVVLVDFWTYSCINCIRTLPYITEWDKKYRKDGLVIVGVHAPEFEFEKNMDNVKQAISRYNIKYPVAMDNNLDTWINYNNQYWPAHYLIDKNGMVVYTHFGEGQYQETENNIRVLLGQKTIGNSTEDSGLNYNISQTPETYLGYARTEAFASPEGIIMDKANNYSLPGFLSVNNWALQGNWTIHKQQIVSGSGKSDLQLNFNARHVYLVLGSASGKPIKVSLKLNGKAVLNTAGKDVKNSSVTINNYRLYDLIDQGKVANSLLEINASESGVEAYAFTFG</sequence>
<reference evidence="10" key="1">
    <citation type="submission" date="2017-11" db="EMBL/GenBank/DDBJ databases">
        <authorList>
            <person name="Chan K.G."/>
            <person name="Lee L.S."/>
        </authorList>
    </citation>
    <scope>NUCLEOTIDE SEQUENCE [LARGE SCALE GENOMIC DNA]</scope>
    <source>
        <strain evidence="10">DSM 100970</strain>
    </source>
</reference>
<dbReference type="OrthoDB" id="9811352at2"/>
<organism evidence="9 10">
    <name type="scientific">Aquella oligotrophica</name>
    <dbReference type="NCBI Taxonomy" id="2067065"/>
    <lineage>
        <taxon>Bacteria</taxon>
        <taxon>Pseudomonadati</taxon>
        <taxon>Pseudomonadota</taxon>
        <taxon>Betaproteobacteria</taxon>
        <taxon>Neisseriales</taxon>
        <taxon>Neisseriaceae</taxon>
        <taxon>Aquella</taxon>
    </lineage>
</organism>
<dbReference type="GO" id="GO:0005886">
    <property type="term" value="C:plasma membrane"/>
    <property type="evidence" value="ECO:0007669"/>
    <property type="project" value="UniProtKB-SubCell"/>
</dbReference>
<feature type="transmembrane region" description="Helical" evidence="7">
    <location>
        <begin position="199"/>
        <end position="218"/>
    </location>
</feature>
<feature type="transmembrane region" description="Helical" evidence="7">
    <location>
        <begin position="42"/>
        <end position="66"/>
    </location>
</feature>
<dbReference type="PANTHER" id="PTHR42852">
    <property type="entry name" value="THIOL:DISULFIDE INTERCHANGE PROTEIN DSBE"/>
    <property type="match status" value="1"/>
</dbReference>
<dbReference type="InterPro" id="IPR013740">
    <property type="entry name" value="Redoxin"/>
</dbReference>
<dbReference type="Gene3D" id="2.60.120.260">
    <property type="entry name" value="Galactose-binding domain-like"/>
    <property type="match status" value="1"/>
</dbReference>
<dbReference type="GO" id="GO:0017004">
    <property type="term" value="P:cytochrome complex assembly"/>
    <property type="evidence" value="ECO:0007669"/>
    <property type="project" value="UniProtKB-KW"/>
</dbReference>
<evidence type="ECO:0000259" key="8">
    <source>
        <dbReference type="PROSITE" id="PS51352"/>
    </source>
</evidence>
<dbReference type="InterPro" id="IPR036249">
    <property type="entry name" value="Thioredoxin-like_sf"/>
</dbReference>
<feature type="transmembrane region" description="Helical" evidence="7">
    <location>
        <begin position="155"/>
        <end position="178"/>
    </location>
</feature>
<dbReference type="KEGG" id="nba:CUN60_11365"/>
<dbReference type="InterPro" id="IPR013766">
    <property type="entry name" value="Thioredoxin_domain"/>
</dbReference>
<dbReference type="Pfam" id="PF17991">
    <property type="entry name" value="Thioredoxin_10"/>
    <property type="match status" value="1"/>
</dbReference>
<dbReference type="EMBL" id="CP024847">
    <property type="protein sequence ID" value="AUR52867.1"/>
    <property type="molecule type" value="Genomic_DNA"/>
</dbReference>
<dbReference type="CDD" id="cd03012">
    <property type="entry name" value="TlpA_like_DipZ_like"/>
    <property type="match status" value="1"/>
</dbReference>
<protein>
    <submittedName>
        <fullName evidence="9">Cytochrome c biogenesis protein DipZ</fullName>
    </submittedName>
</protein>
<feature type="transmembrane region" description="Helical" evidence="7">
    <location>
        <begin position="72"/>
        <end position="90"/>
    </location>
</feature>
<dbReference type="PANTHER" id="PTHR42852:SF13">
    <property type="entry name" value="PROTEIN DIPZ"/>
    <property type="match status" value="1"/>
</dbReference>
<evidence type="ECO:0000256" key="7">
    <source>
        <dbReference type="SAM" id="Phobius"/>
    </source>
</evidence>
<evidence type="ECO:0000256" key="2">
    <source>
        <dbReference type="ARBA" id="ARBA00022475"/>
    </source>
</evidence>
<dbReference type="Gene3D" id="3.40.30.10">
    <property type="entry name" value="Glutaredoxin"/>
    <property type="match status" value="1"/>
</dbReference>
<comment type="subcellular location">
    <subcellularLocation>
        <location evidence="1">Cell membrane</location>
        <topology evidence="1">Multi-pass membrane protein</topology>
    </subcellularLocation>
</comment>
<dbReference type="InterPro" id="IPR003834">
    <property type="entry name" value="Cyt_c_assmbl_TM_dom"/>
</dbReference>
<dbReference type="Pfam" id="PF08534">
    <property type="entry name" value="Redoxin"/>
    <property type="match status" value="1"/>
</dbReference>
<accession>A0A2I7N8T0</accession>
<dbReference type="PROSITE" id="PS51352">
    <property type="entry name" value="THIOREDOXIN_2"/>
    <property type="match status" value="1"/>
</dbReference>
<dbReference type="InterPro" id="IPR050553">
    <property type="entry name" value="Thioredoxin_ResA/DsbE_sf"/>
</dbReference>
<dbReference type="RefSeq" id="WP_102952154.1">
    <property type="nucleotide sequence ID" value="NZ_CP024847.1"/>
</dbReference>
<keyword evidence="4" id="KW-0201">Cytochrome c-type biogenesis</keyword>
<feature type="domain" description="Thioredoxin" evidence="8">
    <location>
        <begin position="238"/>
        <end position="386"/>
    </location>
</feature>
<dbReference type="InterPro" id="IPR041017">
    <property type="entry name" value="Thioredoxin_10"/>
</dbReference>